<evidence type="ECO:0000256" key="1">
    <source>
        <dbReference type="ARBA" id="ARBA00022734"/>
    </source>
</evidence>
<dbReference type="PROSITE" id="PS51257">
    <property type="entry name" value="PROKAR_LIPOPROTEIN"/>
    <property type="match status" value="1"/>
</dbReference>
<dbReference type="PANTHER" id="PTHR24024:SF18">
    <property type="entry name" value="SHORT-CHAIN COLLAGEN C4-LIKE"/>
    <property type="match status" value="1"/>
</dbReference>
<dbReference type="PANTHER" id="PTHR24024">
    <property type="entry name" value="PULMONARY SURFACTANT-ASSOCIATED PROTEIN A"/>
    <property type="match status" value="1"/>
</dbReference>
<reference evidence="2" key="1">
    <citation type="submission" date="2020-04" db="EMBL/GenBank/DDBJ databases">
        <authorList>
            <person name="Neveu A P."/>
        </authorList>
    </citation>
    <scope>NUCLEOTIDE SEQUENCE</scope>
    <source>
        <tissue evidence="2">Whole embryo</tissue>
    </source>
</reference>
<dbReference type="GO" id="GO:0030246">
    <property type="term" value="F:carbohydrate binding"/>
    <property type="evidence" value="ECO:0007669"/>
    <property type="project" value="UniProtKB-KW"/>
</dbReference>
<dbReference type="GO" id="GO:0005615">
    <property type="term" value="C:extracellular space"/>
    <property type="evidence" value="ECO:0007669"/>
    <property type="project" value="TreeGrafter"/>
</dbReference>
<proteinExistence type="evidence at transcript level"/>
<organism evidence="2">
    <name type="scientific">Phallusia mammillata</name>
    <dbReference type="NCBI Taxonomy" id="59560"/>
    <lineage>
        <taxon>Eukaryota</taxon>
        <taxon>Metazoa</taxon>
        <taxon>Chordata</taxon>
        <taxon>Tunicata</taxon>
        <taxon>Ascidiacea</taxon>
        <taxon>Phlebobranchia</taxon>
        <taxon>Ascidiidae</taxon>
        <taxon>Phallusia</taxon>
    </lineage>
</organism>
<accession>A0A6F9DGY2</accession>
<dbReference type="EMBL" id="LR786862">
    <property type="protein sequence ID" value="CAB3262724.1"/>
    <property type="molecule type" value="mRNA"/>
</dbReference>
<dbReference type="InterPro" id="IPR051077">
    <property type="entry name" value="Ca-dependent_lectin"/>
</dbReference>
<sequence length="281" mass="31407">MKFQRYTRQMRKNSYKPYLIGVCFLVCACALIAVATFTQQVYGNLKSMEEELRHLKQHQTVKSSINERKHVINKRTPSENVGDFGLTRGTTYIRWGRRDCPSKDGTQLVYEGYAAGAHYSHVGAGSDFLCLHSDPTYTPGRYIDGWQGTAHVHGVEYRDSSARNVFFDLSLIEEEVLQYQGVPCAVCFVSSPTKLMIPSRETCPDGWTIEYTGYIMTGGHSDTKHSSSHICVDDTPQAIPATQGNQNGAYLYVAEIGCAHNIPCEPYVSGREITCVVCSYL</sequence>
<evidence type="ECO:0000313" key="2">
    <source>
        <dbReference type="EMBL" id="CAB3262724.1"/>
    </source>
</evidence>
<gene>
    <name evidence="2" type="primary">LOC100182309</name>
</gene>
<keyword evidence="1" id="KW-0430">Lectin</keyword>
<dbReference type="AlphaFoldDB" id="A0A6F9DGY2"/>
<protein>
    <submittedName>
        <fullName evidence="2">Uncharacterized protein LOC100182309</fullName>
    </submittedName>
</protein>
<name>A0A6F9DGY2_9ASCI</name>